<keyword evidence="9" id="KW-0472">Membrane</keyword>
<name>A0A831TI12_9BACT</name>
<dbReference type="InterPro" id="IPR001509">
    <property type="entry name" value="Epimerase_deHydtase"/>
</dbReference>
<feature type="domain" description="NAD-dependent epimerase/dehydratase" evidence="13">
    <location>
        <begin position="3"/>
        <end position="238"/>
    </location>
</feature>
<dbReference type="GO" id="GO:0048040">
    <property type="term" value="F:UDP-glucuronate decarboxylase activity"/>
    <property type="evidence" value="ECO:0007669"/>
    <property type="project" value="TreeGrafter"/>
</dbReference>
<evidence type="ECO:0000256" key="6">
    <source>
        <dbReference type="ARBA" id="ARBA00022989"/>
    </source>
</evidence>
<evidence type="ECO:0000256" key="10">
    <source>
        <dbReference type="ARBA" id="ARBA00023180"/>
    </source>
</evidence>
<evidence type="ECO:0000256" key="1">
    <source>
        <dbReference type="ARBA" id="ARBA00001911"/>
    </source>
</evidence>
<evidence type="ECO:0000256" key="11">
    <source>
        <dbReference type="ARBA" id="ARBA00023239"/>
    </source>
</evidence>
<keyword evidence="8" id="KW-0333">Golgi apparatus</keyword>
<comment type="cofactor">
    <cofactor evidence="1">
        <name>NAD(+)</name>
        <dbReference type="ChEBI" id="CHEBI:57540"/>
    </cofactor>
</comment>
<dbReference type="Gene3D" id="3.40.50.720">
    <property type="entry name" value="NAD(P)-binding Rossmann-like Domain"/>
    <property type="match status" value="1"/>
</dbReference>
<keyword evidence="11" id="KW-0456">Lyase</keyword>
<keyword evidence="7" id="KW-0520">NAD</keyword>
<evidence type="ECO:0000259" key="13">
    <source>
        <dbReference type="Pfam" id="PF01370"/>
    </source>
</evidence>
<dbReference type="SUPFAM" id="SSF51735">
    <property type="entry name" value="NAD(P)-binding Rossmann-fold domains"/>
    <property type="match status" value="1"/>
</dbReference>
<dbReference type="FunFam" id="3.40.50.720:FF:000065">
    <property type="entry name" value="UDP-glucuronic acid decarboxylase 1"/>
    <property type="match status" value="1"/>
</dbReference>
<evidence type="ECO:0000313" key="14">
    <source>
        <dbReference type="EMBL" id="HEG92581.1"/>
    </source>
</evidence>
<dbReference type="Pfam" id="PF01370">
    <property type="entry name" value="Epimerase"/>
    <property type="match status" value="1"/>
</dbReference>
<accession>A0A831TI12</accession>
<evidence type="ECO:0000256" key="4">
    <source>
        <dbReference type="ARBA" id="ARBA00022793"/>
    </source>
</evidence>
<comment type="caution">
    <text evidence="14">The sequence shown here is derived from an EMBL/GenBank/DDBJ whole genome shotgun (WGS) entry which is preliminary data.</text>
</comment>
<keyword evidence="4" id="KW-0210">Decarboxylase</keyword>
<sequence>MRVLVAGGAGFIGSHLCESLLHSGFDVVAVDNLITGRLHNISSLLEHPRFTFRQHDITEPLDLEVDAVFHLASPASPVGYRRYSIETHLVNSIGTLHLLELARRLNARFLFASTSEVYGDPEVHPQPETYHGNVNPVGPRSCYDESKRFGESLTMEFVRKYGLDARIVRIFNTYGPRTDPDDGRVVPNFVLRALRGEPLVVYGDGRQTRSLCYVSDMVRGIRLAMERDGLAGEVINLGNPDERTVLDLAQLVLELTGSSSSITFAPPRPDDPIRRCPDIAKARRLLNWEPKVSLLDGLRLTIAYFAETLDHAPAAGE</sequence>
<evidence type="ECO:0000256" key="9">
    <source>
        <dbReference type="ARBA" id="ARBA00023136"/>
    </source>
</evidence>
<dbReference type="InterPro" id="IPR044516">
    <property type="entry name" value="UXS-like"/>
</dbReference>
<dbReference type="UniPathway" id="UPA00796">
    <property type="reaction ID" value="UER00771"/>
</dbReference>
<proteinExistence type="predicted"/>
<keyword evidence="3" id="KW-0812">Transmembrane</keyword>
<dbReference type="GO" id="GO:0042732">
    <property type="term" value="P:D-xylose metabolic process"/>
    <property type="evidence" value="ECO:0007669"/>
    <property type="project" value="InterPro"/>
</dbReference>
<protein>
    <submittedName>
        <fullName evidence="14">SDR family oxidoreductase</fullName>
    </submittedName>
</protein>
<organism evidence="14">
    <name type="scientific">Thermorudis peleae</name>
    <dbReference type="NCBI Taxonomy" id="1382356"/>
    <lineage>
        <taxon>Bacteria</taxon>
        <taxon>Pseudomonadati</taxon>
        <taxon>Thermomicrobiota</taxon>
        <taxon>Thermomicrobia</taxon>
        <taxon>Thermomicrobia incertae sedis</taxon>
        <taxon>Thermorudis</taxon>
    </lineage>
</organism>
<dbReference type="GO" id="GO:0070403">
    <property type="term" value="F:NAD+ binding"/>
    <property type="evidence" value="ECO:0007669"/>
    <property type="project" value="InterPro"/>
</dbReference>
<evidence type="ECO:0000256" key="3">
    <source>
        <dbReference type="ARBA" id="ARBA00022692"/>
    </source>
</evidence>
<gene>
    <name evidence="14" type="ORF">ENP34_14255</name>
</gene>
<keyword evidence="10" id="KW-0325">Glycoprotein</keyword>
<dbReference type="PANTHER" id="PTHR43078:SF6">
    <property type="entry name" value="UDP-GLUCURONIC ACID DECARBOXYLASE 1"/>
    <property type="match status" value="1"/>
</dbReference>
<reference evidence="14" key="1">
    <citation type="journal article" date="2020" name="mSystems">
        <title>Genome- and Community-Level Interaction Insights into Carbon Utilization and Element Cycling Functions of Hydrothermarchaeota in Hydrothermal Sediment.</title>
        <authorList>
            <person name="Zhou Z."/>
            <person name="Liu Y."/>
            <person name="Xu W."/>
            <person name="Pan J."/>
            <person name="Luo Z.H."/>
            <person name="Li M."/>
        </authorList>
    </citation>
    <scope>NUCLEOTIDE SEQUENCE [LARGE SCALE GENOMIC DNA]</scope>
    <source>
        <strain evidence="14">SpSt-210</strain>
    </source>
</reference>
<dbReference type="EMBL" id="DSIY01000333">
    <property type="protein sequence ID" value="HEG92581.1"/>
    <property type="molecule type" value="Genomic_DNA"/>
</dbReference>
<evidence type="ECO:0000256" key="7">
    <source>
        <dbReference type="ARBA" id="ARBA00023027"/>
    </source>
</evidence>
<keyword evidence="5" id="KW-0735">Signal-anchor</keyword>
<dbReference type="GO" id="GO:0005737">
    <property type="term" value="C:cytoplasm"/>
    <property type="evidence" value="ECO:0007669"/>
    <property type="project" value="TreeGrafter"/>
</dbReference>
<evidence type="ECO:0000256" key="5">
    <source>
        <dbReference type="ARBA" id="ARBA00022968"/>
    </source>
</evidence>
<dbReference type="CDD" id="cd05230">
    <property type="entry name" value="UGD_SDR_e"/>
    <property type="match status" value="1"/>
</dbReference>
<evidence type="ECO:0000256" key="2">
    <source>
        <dbReference type="ARBA" id="ARBA00004323"/>
    </source>
</evidence>
<evidence type="ECO:0000256" key="8">
    <source>
        <dbReference type="ARBA" id="ARBA00023034"/>
    </source>
</evidence>
<dbReference type="InterPro" id="IPR036291">
    <property type="entry name" value="NAD(P)-bd_dom_sf"/>
</dbReference>
<comment type="subcellular location">
    <subcellularLocation>
        <location evidence="2">Golgi apparatus membrane</location>
        <topology evidence="2">Single-pass type II membrane protein</topology>
    </subcellularLocation>
    <subcellularLocation>
        <location evidence="12">Golgi apparatus</location>
        <location evidence="12">Golgi stack membrane</location>
    </subcellularLocation>
</comment>
<dbReference type="GO" id="GO:0033320">
    <property type="term" value="P:UDP-D-xylose biosynthetic process"/>
    <property type="evidence" value="ECO:0007669"/>
    <property type="project" value="UniProtKB-UniPathway"/>
</dbReference>
<keyword evidence="6" id="KW-1133">Transmembrane helix</keyword>
<dbReference type="PANTHER" id="PTHR43078">
    <property type="entry name" value="UDP-GLUCURONIC ACID DECARBOXYLASE-RELATED"/>
    <property type="match status" value="1"/>
</dbReference>
<dbReference type="AlphaFoldDB" id="A0A831TI12"/>
<evidence type="ECO:0000256" key="12">
    <source>
        <dbReference type="ARBA" id="ARBA00037859"/>
    </source>
</evidence>